<name>A0ABT8DVX6_9BURK</name>
<sequence>MNLVRQILSLSSAMAMIGMSAGTSAATVPFTITGAQFMQGAGYGIDRAELNGTLLDVRYSTSAFMPQSFALGIDESVTFDFGTLDLQEVNAHGGIDLLRETDDLGISASLTFIDQNGVAQVVTISGAATATAGSVSDSQVDFVIDWSPVPVLLGNGGLFQVSLDDVSLSRMGSQVQSATVTLLGSAEQAVAPQAIELPEPAPLALLAVGMGGVAVTRRRRTQS</sequence>
<evidence type="ECO:0000313" key="2">
    <source>
        <dbReference type="EMBL" id="MDN3922143.1"/>
    </source>
</evidence>
<keyword evidence="3" id="KW-1185">Reference proteome</keyword>
<dbReference type="EMBL" id="JAUHHC010000005">
    <property type="protein sequence ID" value="MDN3922143.1"/>
    <property type="molecule type" value="Genomic_DNA"/>
</dbReference>
<evidence type="ECO:0000256" key="1">
    <source>
        <dbReference type="SAM" id="SignalP"/>
    </source>
</evidence>
<feature type="chain" id="PRO_5046744475" evidence="1">
    <location>
        <begin position="26"/>
        <end position="223"/>
    </location>
</feature>
<reference evidence="2 3" key="1">
    <citation type="submission" date="2023-06" db="EMBL/GenBank/DDBJ databases">
        <title>Pelomonas sp. PFR6 16S ribosomal RNA gene Genome sequencing and assembly.</title>
        <authorList>
            <person name="Woo H."/>
        </authorList>
    </citation>
    <scope>NUCLEOTIDE SEQUENCE [LARGE SCALE GENOMIC DNA]</scope>
    <source>
        <strain evidence="2 3">PFR6</strain>
    </source>
</reference>
<protein>
    <submittedName>
        <fullName evidence="2">PEP-CTERM sorting domain-containing protein</fullName>
    </submittedName>
</protein>
<feature type="signal peptide" evidence="1">
    <location>
        <begin position="1"/>
        <end position="25"/>
    </location>
</feature>
<keyword evidence="1" id="KW-0732">Signal</keyword>
<proteinExistence type="predicted"/>
<accession>A0ABT8DVX6</accession>
<dbReference type="Proteomes" id="UP001228044">
    <property type="component" value="Unassembled WGS sequence"/>
</dbReference>
<dbReference type="RefSeq" id="WP_290360458.1">
    <property type="nucleotide sequence ID" value="NZ_JAUHHC010000005.1"/>
</dbReference>
<organism evidence="2 3">
    <name type="scientific">Roseateles violae</name>
    <dbReference type="NCBI Taxonomy" id="3058042"/>
    <lineage>
        <taxon>Bacteria</taxon>
        <taxon>Pseudomonadati</taxon>
        <taxon>Pseudomonadota</taxon>
        <taxon>Betaproteobacteria</taxon>
        <taxon>Burkholderiales</taxon>
        <taxon>Sphaerotilaceae</taxon>
        <taxon>Roseateles</taxon>
    </lineage>
</organism>
<comment type="caution">
    <text evidence="2">The sequence shown here is derived from an EMBL/GenBank/DDBJ whole genome shotgun (WGS) entry which is preliminary data.</text>
</comment>
<dbReference type="InterPro" id="IPR013424">
    <property type="entry name" value="Ice-binding_C"/>
</dbReference>
<dbReference type="NCBIfam" id="TIGR02595">
    <property type="entry name" value="PEP_CTERM"/>
    <property type="match status" value="1"/>
</dbReference>
<gene>
    <name evidence="2" type="ORF">QWJ38_17770</name>
</gene>
<evidence type="ECO:0000313" key="3">
    <source>
        <dbReference type="Proteomes" id="UP001228044"/>
    </source>
</evidence>